<reference evidence="10 11" key="1">
    <citation type="submission" date="2024-05" db="EMBL/GenBank/DDBJ databases">
        <authorList>
            <person name="Haq I."/>
            <person name="Ullah Z."/>
            <person name="Ahmad R."/>
            <person name="Li M."/>
            <person name="Tong Y."/>
        </authorList>
    </citation>
    <scope>NUCLEOTIDE SEQUENCE [LARGE SCALE GENOMIC DNA]</scope>
    <source>
        <strain evidence="10 11">16A2E</strain>
    </source>
</reference>
<dbReference type="InterPro" id="IPR029044">
    <property type="entry name" value="Nucleotide-diphossugar_trans"/>
</dbReference>
<evidence type="ECO:0000256" key="5">
    <source>
        <dbReference type="ARBA" id="ARBA00022842"/>
    </source>
</evidence>
<evidence type="ECO:0000256" key="3">
    <source>
        <dbReference type="ARBA" id="ARBA00022723"/>
    </source>
</evidence>
<dbReference type="InterPro" id="IPR013482">
    <property type="entry name" value="Molybde_CF_guanTrfase"/>
</dbReference>
<keyword evidence="7 8" id="KW-0501">Molybdenum cofactor biosynthesis</keyword>
<dbReference type="RefSeq" id="WP_345824870.1">
    <property type="nucleotide sequence ID" value="NZ_JBDIML010000003.1"/>
</dbReference>
<dbReference type="EC" id="2.7.7.77" evidence="8"/>
<dbReference type="InterPro" id="IPR025877">
    <property type="entry name" value="MobA-like_NTP_Trfase"/>
</dbReference>
<comment type="similarity">
    <text evidence="8">Belongs to the MobA family.</text>
</comment>
<comment type="caution">
    <text evidence="10">The sequence shown here is derived from an EMBL/GenBank/DDBJ whole genome shotgun (WGS) entry which is preliminary data.</text>
</comment>
<evidence type="ECO:0000313" key="10">
    <source>
        <dbReference type="EMBL" id="MEN2767392.1"/>
    </source>
</evidence>
<feature type="binding site" evidence="8">
    <location>
        <position position="70"/>
    </location>
    <ligand>
        <name>GTP</name>
        <dbReference type="ChEBI" id="CHEBI:37565"/>
    </ligand>
</feature>
<dbReference type="EMBL" id="JBDIML010000003">
    <property type="protein sequence ID" value="MEN2767392.1"/>
    <property type="molecule type" value="Genomic_DNA"/>
</dbReference>
<feature type="binding site" evidence="8">
    <location>
        <position position="101"/>
    </location>
    <ligand>
        <name>Mg(2+)</name>
        <dbReference type="ChEBI" id="CHEBI:18420"/>
    </ligand>
</feature>
<evidence type="ECO:0000256" key="1">
    <source>
        <dbReference type="ARBA" id="ARBA00022490"/>
    </source>
</evidence>
<accession>A0ABU9XGI5</accession>
<evidence type="ECO:0000256" key="4">
    <source>
        <dbReference type="ARBA" id="ARBA00022741"/>
    </source>
</evidence>
<comment type="subcellular location">
    <subcellularLocation>
        <location evidence="8">Cytoplasm</location>
    </subcellularLocation>
</comment>
<evidence type="ECO:0000256" key="7">
    <source>
        <dbReference type="ARBA" id="ARBA00023150"/>
    </source>
</evidence>
<dbReference type="HAMAP" id="MF_00316">
    <property type="entry name" value="MobA"/>
    <property type="match status" value="1"/>
</dbReference>
<organism evidence="10 11">
    <name type="scientific">Ornithinibacillus xuwenensis</name>
    <dbReference type="NCBI Taxonomy" id="3144668"/>
    <lineage>
        <taxon>Bacteria</taxon>
        <taxon>Bacillati</taxon>
        <taxon>Bacillota</taxon>
        <taxon>Bacilli</taxon>
        <taxon>Bacillales</taxon>
        <taxon>Bacillaceae</taxon>
        <taxon>Ornithinibacillus</taxon>
    </lineage>
</organism>
<feature type="binding site" evidence="8">
    <location>
        <position position="22"/>
    </location>
    <ligand>
        <name>GTP</name>
        <dbReference type="ChEBI" id="CHEBI:37565"/>
    </ligand>
</feature>
<keyword evidence="4 8" id="KW-0547">Nucleotide-binding</keyword>
<evidence type="ECO:0000256" key="6">
    <source>
        <dbReference type="ARBA" id="ARBA00023134"/>
    </source>
</evidence>
<dbReference type="Pfam" id="PF12804">
    <property type="entry name" value="NTP_transf_3"/>
    <property type="match status" value="1"/>
</dbReference>
<dbReference type="PANTHER" id="PTHR19136:SF81">
    <property type="entry name" value="MOLYBDENUM COFACTOR GUANYLYLTRANSFERASE"/>
    <property type="match status" value="1"/>
</dbReference>
<comment type="function">
    <text evidence="8">Transfers a GMP moiety from GTP to Mo-molybdopterin (Mo-MPT) cofactor (Moco or molybdenum cofactor) to form Mo-molybdopterin guanine dinucleotide (Mo-MGD) cofactor.</text>
</comment>
<keyword evidence="5 8" id="KW-0460">Magnesium</keyword>
<comment type="catalytic activity">
    <reaction evidence="8">
        <text>Mo-molybdopterin + GTP + H(+) = Mo-molybdopterin guanine dinucleotide + diphosphate</text>
        <dbReference type="Rhea" id="RHEA:34243"/>
        <dbReference type="ChEBI" id="CHEBI:15378"/>
        <dbReference type="ChEBI" id="CHEBI:33019"/>
        <dbReference type="ChEBI" id="CHEBI:37565"/>
        <dbReference type="ChEBI" id="CHEBI:71302"/>
        <dbReference type="ChEBI" id="CHEBI:71310"/>
        <dbReference type="EC" id="2.7.7.77"/>
    </reaction>
</comment>
<dbReference type="SUPFAM" id="SSF53448">
    <property type="entry name" value="Nucleotide-diphospho-sugar transferases"/>
    <property type="match status" value="1"/>
</dbReference>
<dbReference type="Gene3D" id="3.90.550.10">
    <property type="entry name" value="Spore Coat Polysaccharide Biosynthesis Protein SpsA, Chain A"/>
    <property type="match status" value="1"/>
</dbReference>
<comment type="domain">
    <text evidence="8">The N-terminal domain determines nucleotide recognition and specific binding, while the C-terminal domain determines the specific binding to the target protein.</text>
</comment>
<sequence length="200" mass="22674">MNKSIIGIILGGGQSRRFGSPKAFEEKDGVAFYEYSVQAMGAFTKDIILVTNTNLLSRFSVNSLMHVITDIEDINGLGPLAGIYSAMDRAKADWYLVSPIDVPFIEASIFEMLLQQHQDSDTDAIVPIVNGKLQPLIAVLNYSIKEKVKEQLRIKELSMRQLFDKCRVTYFAIDKEKPFININTKDDLERYIMKEEEENA</sequence>
<dbReference type="GO" id="GO:0061603">
    <property type="term" value="F:molybdenum cofactor guanylyltransferase activity"/>
    <property type="evidence" value="ECO:0007669"/>
    <property type="project" value="UniProtKB-EC"/>
</dbReference>
<name>A0ABU9XGI5_9BACI</name>
<dbReference type="PANTHER" id="PTHR19136">
    <property type="entry name" value="MOLYBDENUM COFACTOR GUANYLYLTRANSFERASE"/>
    <property type="match status" value="1"/>
</dbReference>
<feature type="binding site" evidence="8">
    <location>
        <begin position="10"/>
        <end position="12"/>
    </location>
    <ligand>
        <name>GTP</name>
        <dbReference type="ChEBI" id="CHEBI:37565"/>
    </ligand>
</feature>
<dbReference type="Proteomes" id="UP001444625">
    <property type="component" value="Unassembled WGS sequence"/>
</dbReference>
<comment type="cofactor">
    <cofactor evidence="8">
        <name>Mg(2+)</name>
        <dbReference type="ChEBI" id="CHEBI:18420"/>
    </cofactor>
</comment>
<evidence type="ECO:0000259" key="9">
    <source>
        <dbReference type="Pfam" id="PF12804"/>
    </source>
</evidence>
<protein>
    <recommendedName>
        <fullName evidence="8">Probable molybdenum cofactor guanylyltransferase</fullName>
        <shortName evidence="8">MoCo guanylyltransferase</shortName>
        <ecNumber evidence="8">2.7.7.77</ecNumber>
    </recommendedName>
    <alternativeName>
        <fullName evidence="8">GTP:molybdopterin guanylyltransferase</fullName>
    </alternativeName>
    <alternativeName>
        <fullName evidence="8">Mo-MPT guanylyltransferase</fullName>
    </alternativeName>
    <alternativeName>
        <fullName evidence="8">Molybdopterin guanylyltransferase</fullName>
    </alternativeName>
    <alternativeName>
        <fullName evidence="8">Molybdopterin-guanine dinucleotide synthase</fullName>
        <shortName evidence="8">MGD synthase</shortName>
    </alternativeName>
</protein>
<feature type="binding site" evidence="8">
    <location>
        <position position="101"/>
    </location>
    <ligand>
        <name>GTP</name>
        <dbReference type="ChEBI" id="CHEBI:37565"/>
    </ligand>
</feature>
<comment type="caution">
    <text evidence="8">Lacks conserved residue(s) required for the propagation of feature annotation.</text>
</comment>
<keyword evidence="1 8" id="KW-0963">Cytoplasm</keyword>
<keyword evidence="10" id="KW-0548">Nucleotidyltransferase</keyword>
<proteinExistence type="inferred from homology"/>
<keyword evidence="3 8" id="KW-0479">Metal-binding</keyword>
<feature type="domain" description="MobA-like NTP transferase" evidence="9">
    <location>
        <begin position="7"/>
        <end position="152"/>
    </location>
</feature>
<evidence type="ECO:0000313" key="11">
    <source>
        <dbReference type="Proteomes" id="UP001444625"/>
    </source>
</evidence>
<keyword evidence="6 8" id="KW-0342">GTP-binding</keyword>
<keyword evidence="2 8" id="KW-0808">Transferase</keyword>
<dbReference type="CDD" id="cd02503">
    <property type="entry name" value="MobA"/>
    <property type="match status" value="1"/>
</dbReference>
<gene>
    <name evidence="8" type="primary">mobA</name>
    <name evidence="10" type="ORF">ABC228_09340</name>
</gene>
<evidence type="ECO:0000256" key="2">
    <source>
        <dbReference type="ARBA" id="ARBA00022679"/>
    </source>
</evidence>
<evidence type="ECO:0000256" key="8">
    <source>
        <dbReference type="HAMAP-Rule" id="MF_00316"/>
    </source>
</evidence>
<keyword evidence="11" id="KW-1185">Reference proteome</keyword>